<keyword evidence="4 7" id="KW-0472">Membrane</keyword>
<dbReference type="AlphaFoldDB" id="A0A8T8WWY0"/>
<dbReference type="EMBL" id="KZ824804">
    <property type="protein sequence ID" value="RAH80377.1"/>
    <property type="molecule type" value="Genomic_DNA"/>
</dbReference>
<feature type="transmembrane region" description="Helical" evidence="7">
    <location>
        <begin position="236"/>
        <end position="255"/>
    </location>
</feature>
<sequence>MVFTIPTDVSVILQCLFAAMAWAVMGARLWLRKHRCRRFDAGDYMTMLCMLTLLLSLIMISVYQKFKVRSLLQKPGGPTPHDLAIAKRLTRVYVGYTYVYIIYLWGQKSVVLLFIQRIWGGLPWPHIWILVAWGYLALTFSFAIIGWSVSCTGPVHNIVLTGHPPVNCLNSKGSLYSYVAQNTSSDLLLIILPIPWLLQVHRPWSQRLLLIGLFSLGLLVAAASLARAFLSSTNQGINVIITLFEVLLSALAANLPTLYSLRRRKQAPAPSTLDPECSMPQPQPQHLPHPHLRARALTDTEIIADSGDTDTDAQSDHRNTRVSSQASTEPLFRRELNSSLVVLLRGSSPRVS</sequence>
<evidence type="ECO:0000256" key="1">
    <source>
        <dbReference type="ARBA" id="ARBA00004141"/>
    </source>
</evidence>
<dbReference type="GeneID" id="37177432"/>
<feature type="region of interest" description="Disordered" evidence="6">
    <location>
        <begin position="269"/>
        <end position="289"/>
    </location>
</feature>
<gene>
    <name evidence="9" type="ORF">BO86DRAFT_400924</name>
</gene>
<evidence type="ECO:0000256" key="6">
    <source>
        <dbReference type="SAM" id="MobiDB-lite"/>
    </source>
</evidence>
<evidence type="ECO:0000256" key="7">
    <source>
        <dbReference type="SAM" id="Phobius"/>
    </source>
</evidence>
<evidence type="ECO:0000259" key="8">
    <source>
        <dbReference type="Pfam" id="PF20684"/>
    </source>
</evidence>
<dbReference type="PANTHER" id="PTHR33048:SF166">
    <property type="entry name" value="PTH11-LIKE INTEGRAL MEMBRANE PROTEIN"/>
    <property type="match status" value="1"/>
</dbReference>
<keyword evidence="3 7" id="KW-1133">Transmembrane helix</keyword>
<proteinExistence type="inferred from homology"/>
<feature type="transmembrane region" description="Helical" evidence="7">
    <location>
        <begin position="12"/>
        <end position="31"/>
    </location>
</feature>
<dbReference type="PANTHER" id="PTHR33048">
    <property type="entry name" value="PTH11-LIKE INTEGRAL MEMBRANE PROTEIN (AFU_ORTHOLOGUE AFUA_5G11245)"/>
    <property type="match status" value="1"/>
</dbReference>
<keyword evidence="10" id="KW-1185">Reference proteome</keyword>
<dbReference type="InterPro" id="IPR052337">
    <property type="entry name" value="SAT4-like"/>
</dbReference>
<dbReference type="GO" id="GO:0016020">
    <property type="term" value="C:membrane"/>
    <property type="evidence" value="ECO:0007669"/>
    <property type="project" value="UniProtKB-SubCell"/>
</dbReference>
<accession>A0A8T8WWY0</accession>
<feature type="transmembrane region" description="Helical" evidence="7">
    <location>
        <begin position="127"/>
        <end position="149"/>
    </location>
</feature>
<feature type="transmembrane region" description="Helical" evidence="7">
    <location>
        <begin position="43"/>
        <end position="63"/>
    </location>
</feature>
<protein>
    <recommendedName>
        <fullName evidence="8">Rhodopsin domain-containing protein</fullName>
    </recommendedName>
</protein>
<comment type="subcellular location">
    <subcellularLocation>
        <location evidence="1">Membrane</location>
        <topology evidence="1">Multi-pass membrane protein</topology>
    </subcellularLocation>
</comment>
<organism evidence="9 10">
    <name type="scientific">Aspergillus japonicus CBS 114.51</name>
    <dbReference type="NCBI Taxonomy" id="1448312"/>
    <lineage>
        <taxon>Eukaryota</taxon>
        <taxon>Fungi</taxon>
        <taxon>Dikarya</taxon>
        <taxon>Ascomycota</taxon>
        <taxon>Pezizomycotina</taxon>
        <taxon>Eurotiomycetes</taxon>
        <taxon>Eurotiomycetidae</taxon>
        <taxon>Eurotiales</taxon>
        <taxon>Aspergillaceae</taxon>
        <taxon>Aspergillus</taxon>
        <taxon>Aspergillus subgen. Circumdati</taxon>
    </lineage>
</organism>
<dbReference type="Proteomes" id="UP000249497">
    <property type="component" value="Unassembled WGS sequence"/>
</dbReference>
<reference evidence="9 10" key="1">
    <citation type="submission" date="2018-02" db="EMBL/GenBank/DDBJ databases">
        <title>The genomes of Aspergillus section Nigri reveals drivers in fungal speciation.</title>
        <authorList>
            <consortium name="DOE Joint Genome Institute"/>
            <person name="Vesth T.C."/>
            <person name="Nybo J."/>
            <person name="Theobald S."/>
            <person name="Brandl J."/>
            <person name="Frisvad J.C."/>
            <person name="Nielsen K.F."/>
            <person name="Lyhne E.K."/>
            <person name="Kogle M.E."/>
            <person name="Kuo A."/>
            <person name="Riley R."/>
            <person name="Clum A."/>
            <person name="Nolan M."/>
            <person name="Lipzen A."/>
            <person name="Salamov A."/>
            <person name="Henrissat B."/>
            <person name="Wiebenga A."/>
            <person name="De vries R.P."/>
            <person name="Grigoriev I.V."/>
            <person name="Mortensen U.H."/>
            <person name="Andersen M.R."/>
            <person name="Baker S.E."/>
        </authorList>
    </citation>
    <scope>NUCLEOTIDE SEQUENCE [LARGE SCALE GENOMIC DNA]</scope>
    <source>
        <strain evidence="9 10">CBS 114.51</strain>
    </source>
</reference>
<feature type="domain" description="Rhodopsin" evidence="8">
    <location>
        <begin position="27"/>
        <end position="262"/>
    </location>
</feature>
<dbReference type="Pfam" id="PF20684">
    <property type="entry name" value="Fung_rhodopsin"/>
    <property type="match status" value="1"/>
</dbReference>
<feature type="transmembrane region" description="Helical" evidence="7">
    <location>
        <begin position="208"/>
        <end position="230"/>
    </location>
</feature>
<evidence type="ECO:0000256" key="3">
    <source>
        <dbReference type="ARBA" id="ARBA00022989"/>
    </source>
</evidence>
<feature type="region of interest" description="Disordered" evidence="6">
    <location>
        <begin position="306"/>
        <end position="330"/>
    </location>
</feature>
<feature type="transmembrane region" description="Helical" evidence="7">
    <location>
        <begin position="97"/>
        <end position="115"/>
    </location>
</feature>
<dbReference type="InterPro" id="IPR049326">
    <property type="entry name" value="Rhodopsin_dom_fungi"/>
</dbReference>
<keyword evidence="2 7" id="KW-0812">Transmembrane</keyword>
<feature type="transmembrane region" description="Helical" evidence="7">
    <location>
        <begin position="175"/>
        <end position="196"/>
    </location>
</feature>
<evidence type="ECO:0000256" key="2">
    <source>
        <dbReference type="ARBA" id="ARBA00022692"/>
    </source>
</evidence>
<dbReference type="RefSeq" id="XP_025526271.1">
    <property type="nucleotide sequence ID" value="XM_025673740.1"/>
</dbReference>
<name>A0A8T8WWY0_ASPJA</name>
<comment type="similarity">
    <text evidence="5">Belongs to the SAT4 family.</text>
</comment>
<evidence type="ECO:0000256" key="4">
    <source>
        <dbReference type="ARBA" id="ARBA00023136"/>
    </source>
</evidence>
<evidence type="ECO:0000313" key="9">
    <source>
        <dbReference type="EMBL" id="RAH80377.1"/>
    </source>
</evidence>
<evidence type="ECO:0000313" key="10">
    <source>
        <dbReference type="Proteomes" id="UP000249497"/>
    </source>
</evidence>
<dbReference type="OrthoDB" id="2988756at2759"/>
<evidence type="ECO:0000256" key="5">
    <source>
        <dbReference type="ARBA" id="ARBA00038359"/>
    </source>
</evidence>